<dbReference type="AlphaFoldDB" id="A0A8H7KDF9"/>
<sequence>MSPRPSDDEQGSKSASNELVSHPPHDEKKIATPATEANPGGLTYTSGWRLHLITAGLCLGLFLVNFEVTVVSTALVSITNNLQDYARSSWIITAYLLTYTGCLVIWARLSDIIGRKWACVSSFFIFAAWSGACGGAQTMVQLIIFRVLQGVGGSGMYGMTTIMLYELVPPAKFPLYTTFVMILFAIGFALGPVLVIRDEYQLWDHANVAALGKCAIGLARGASALLHYSQPLPSPRACHPPPRASFKTFDFIGSTSTLAGVTLLITGLEEAAASLRWKTALTIGPLCASGVAWGCFLRASGTSAAQEGPEYSLFSPGAFAKIESSWASMNTFMTGAVSVTCVVLIPFRYQTAAGLSPLQAGARLILFSGASPIGAIVAAALCKKRRVPPLYIMMFGEILQILGLVLATTLLTSSNDRDEPALYGLQVCIGFGMGFVMGTATLLTPAIAERRDLAVASAAVVQFRFLGGAVILSIATAVGNIWIRNSLCDVLSTEQLKALFRSTQSINRLPADVHNEVRGHFVHSFNMQMRIVLGVAVAAFLSSLMMWKKPQIRVP</sequence>
<feature type="transmembrane region" description="Helical" evidence="6">
    <location>
        <begin position="527"/>
        <end position="547"/>
    </location>
</feature>
<feature type="transmembrane region" description="Helical" evidence="6">
    <location>
        <begin position="331"/>
        <end position="349"/>
    </location>
</feature>
<dbReference type="InterPro" id="IPR036259">
    <property type="entry name" value="MFS_trans_sf"/>
</dbReference>
<evidence type="ECO:0000256" key="2">
    <source>
        <dbReference type="ARBA" id="ARBA00022692"/>
    </source>
</evidence>
<dbReference type="EMBL" id="JADCTT010000008">
    <property type="protein sequence ID" value="KAF9748635.1"/>
    <property type="molecule type" value="Genomic_DNA"/>
</dbReference>
<accession>A0A8H7KDF9</accession>
<organism evidence="8 9">
    <name type="scientific">Bionectria ochroleuca</name>
    <name type="common">Gliocladium roseum</name>
    <dbReference type="NCBI Taxonomy" id="29856"/>
    <lineage>
        <taxon>Eukaryota</taxon>
        <taxon>Fungi</taxon>
        <taxon>Dikarya</taxon>
        <taxon>Ascomycota</taxon>
        <taxon>Pezizomycotina</taxon>
        <taxon>Sordariomycetes</taxon>
        <taxon>Hypocreomycetidae</taxon>
        <taxon>Hypocreales</taxon>
        <taxon>Bionectriaceae</taxon>
        <taxon>Clonostachys</taxon>
    </lineage>
</organism>
<protein>
    <recommendedName>
        <fullName evidence="7">Major facilitator superfamily (MFS) profile domain-containing protein</fullName>
    </recommendedName>
</protein>
<feature type="transmembrane region" description="Helical" evidence="6">
    <location>
        <begin position="361"/>
        <end position="382"/>
    </location>
</feature>
<evidence type="ECO:0000256" key="4">
    <source>
        <dbReference type="ARBA" id="ARBA00023136"/>
    </source>
</evidence>
<dbReference type="InterPro" id="IPR020846">
    <property type="entry name" value="MFS_dom"/>
</dbReference>
<keyword evidence="4 6" id="KW-0472">Membrane</keyword>
<dbReference type="PANTHER" id="PTHR23501:SF43">
    <property type="entry name" value="MULTIDRUG TRANSPORTER, PUTATIVE (AFU_ORTHOLOGUE AFUA_6G03040)-RELATED"/>
    <property type="match status" value="1"/>
</dbReference>
<proteinExistence type="predicted"/>
<keyword evidence="3 6" id="KW-1133">Transmembrane helix</keyword>
<feature type="region of interest" description="Disordered" evidence="5">
    <location>
        <begin position="1"/>
        <end position="35"/>
    </location>
</feature>
<feature type="domain" description="Major facilitator superfamily (MFS) profile" evidence="7">
    <location>
        <begin position="53"/>
        <end position="551"/>
    </location>
</feature>
<evidence type="ECO:0000313" key="8">
    <source>
        <dbReference type="EMBL" id="KAF9748635.1"/>
    </source>
</evidence>
<dbReference type="GO" id="GO:0005886">
    <property type="term" value="C:plasma membrane"/>
    <property type="evidence" value="ECO:0007669"/>
    <property type="project" value="TreeGrafter"/>
</dbReference>
<feature type="compositionally biased region" description="Basic and acidic residues" evidence="5">
    <location>
        <begin position="1"/>
        <end position="11"/>
    </location>
</feature>
<name>A0A8H7KDF9_BIOOC</name>
<dbReference type="SUPFAM" id="SSF103473">
    <property type="entry name" value="MFS general substrate transporter"/>
    <property type="match status" value="1"/>
</dbReference>
<feature type="transmembrane region" description="Helical" evidence="6">
    <location>
        <begin position="465"/>
        <end position="483"/>
    </location>
</feature>
<evidence type="ECO:0000256" key="5">
    <source>
        <dbReference type="SAM" id="MobiDB-lite"/>
    </source>
</evidence>
<evidence type="ECO:0000256" key="6">
    <source>
        <dbReference type="SAM" id="Phobius"/>
    </source>
</evidence>
<feature type="transmembrane region" description="Helical" evidence="6">
    <location>
        <begin position="423"/>
        <end position="444"/>
    </location>
</feature>
<dbReference type="Proteomes" id="UP000616885">
    <property type="component" value="Unassembled WGS sequence"/>
</dbReference>
<dbReference type="PROSITE" id="PS50850">
    <property type="entry name" value="MFS"/>
    <property type="match status" value="1"/>
</dbReference>
<keyword evidence="2 6" id="KW-0812">Transmembrane</keyword>
<dbReference type="Gene3D" id="1.20.1250.20">
    <property type="entry name" value="MFS general substrate transporter like domains"/>
    <property type="match status" value="2"/>
</dbReference>
<evidence type="ECO:0000256" key="1">
    <source>
        <dbReference type="ARBA" id="ARBA00004141"/>
    </source>
</evidence>
<dbReference type="Pfam" id="PF07690">
    <property type="entry name" value="MFS_1"/>
    <property type="match status" value="1"/>
</dbReference>
<feature type="transmembrane region" description="Helical" evidence="6">
    <location>
        <begin position="389"/>
        <end position="411"/>
    </location>
</feature>
<feature type="transmembrane region" description="Helical" evidence="6">
    <location>
        <begin position="90"/>
        <end position="109"/>
    </location>
</feature>
<evidence type="ECO:0000259" key="7">
    <source>
        <dbReference type="PROSITE" id="PS50850"/>
    </source>
</evidence>
<feature type="transmembrane region" description="Helical" evidence="6">
    <location>
        <begin position="173"/>
        <end position="196"/>
    </location>
</feature>
<evidence type="ECO:0000313" key="9">
    <source>
        <dbReference type="Proteomes" id="UP000616885"/>
    </source>
</evidence>
<feature type="transmembrane region" description="Helical" evidence="6">
    <location>
        <begin position="52"/>
        <end position="78"/>
    </location>
</feature>
<dbReference type="InterPro" id="IPR011701">
    <property type="entry name" value="MFS"/>
</dbReference>
<gene>
    <name evidence="8" type="ORF">IM811_016430</name>
</gene>
<evidence type="ECO:0000256" key="3">
    <source>
        <dbReference type="ARBA" id="ARBA00022989"/>
    </source>
</evidence>
<dbReference type="PANTHER" id="PTHR23501">
    <property type="entry name" value="MAJOR FACILITATOR SUPERFAMILY"/>
    <property type="match status" value="1"/>
</dbReference>
<reference evidence="8" key="1">
    <citation type="submission" date="2020-10" db="EMBL/GenBank/DDBJ databases">
        <title>High-Quality Genome Resource of Clonostachys rosea strain S41 by Oxford Nanopore Long-Read Sequencing.</title>
        <authorList>
            <person name="Wang H."/>
        </authorList>
    </citation>
    <scope>NUCLEOTIDE SEQUENCE</scope>
    <source>
        <strain evidence="8">S41</strain>
    </source>
</reference>
<comment type="subcellular location">
    <subcellularLocation>
        <location evidence="1">Membrane</location>
        <topology evidence="1">Multi-pass membrane protein</topology>
    </subcellularLocation>
</comment>
<comment type="caution">
    <text evidence="8">The sequence shown here is derived from an EMBL/GenBank/DDBJ whole genome shotgun (WGS) entry which is preliminary data.</text>
</comment>
<feature type="transmembrane region" description="Helical" evidence="6">
    <location>
        <begin position="143"/>
        <end position="167"/>
    </location>
</feature>
<feature type="transmembrane region" description="Helical" evidence="6">
    <location>
        <begin position="115"/>
        <end position="136"/>
    </location>
</feature>
<dbReference type="GO" id="GO:0022857">
    <property type="term" value="F:transmembrane transporter activity"/>
    <property type="evidence" value="ECO:0007669"/>
    <property type="project" value="InterPro"/>
</dbReference>